<organism evidence="4 5">
    <name type="scientific">Thermococcus paralvinellae</name>
    <dbReference type="NCBI Taxonomy" id="582419"/>
    <lineage>
        <taxon>Archaea</taxon>
        <taxon>Methanobacteriati</taxon>
        <taxon>Methanobacteriota</taxon>
        <taxon>Thermococci</taxon>
        <taxon>Thermococcales</taxon>
        <taxon>Thermococcaceae</taxon>
        <taxon>Thermococcus</taxon>
    </lineage>
</organism>
<dbReference type="InterPro" id="IPR002687">
    <property type="entry name" value="Nop_dom"/>
</dbReference>
<dbReference type="InterPro" id="IPR042239">
    <property type="entry name" value="Nop_C"/>
</dbReference>
<dbReference type="Gene3D" id="1.10.287.660">
    <property type="entry name" value="Helix hairpin bin"/>
    <property type="match status" value="1"/>
</dbReference>
<feature type="non-terminal residue" evidence="4">
    <location>
        <position position="1"/>
    </location>
</feature>
<evidence type="ECO:0000313" key="4">
    <source>
        <dbReference type="EMBL" id="HIP88616.1"/>
    </source>
</evidence>
<dbReference type="InterPro" id="IPR029012">
    <property type="entry name" value="Helix_hairpin_bin_sf"/>
</dbReference>
<feature type="compositionally biased region" description="Basic residues" evidence="2">
    <location>
        <begin position="361"/>
        <end position="393"/>
    </location>
</feature>
<evidence type="ECO:0000256" key="2">
    <source>
        <dbReference type="SAM" id="MobiDB-lite"/>
    </source>
</evidence>
<dbReference type="InterPro" id="IPR047099">
    <property type="entry name" value="Nop5_N_sf"/>
</dbReference>
<accession>A0A832ZFT5</accession>
<dbReference type="InterPro" id="IPR045056">
    <property type="entry name" value="Nop56/Nop58"/>
</dbReference>
<evidence type="ECO:0000256" key="1">
    <source>
        <dbReference type="ARBA" id="ARBA00009211"/>
    </source>
</evidence>
<dbReference type="InterPro" id="IPR036070">
    <property type="entry name" value="Nop_dom_sf"/>
</dbReference>
<comment type="similarity">
    <text evidence="1">Belongs to the NOP5/NOP56 family.</text>
</comment>
<protein>
    <submittedName>
        <fullName evidence="4">C/D box methylation guide ribonucleoprotein complex aNOP56 subunit</fullName>
    </submittedName>
</protein>
<dbReference type="PANTHER" id="PTHR10894">
    <property type="entry name" value="NUCLEOLAR PROTEIN 5 NUCLEOLAR PROTEIN NOP5 NOP58"/>
    <property type="match status" value="1"/>
</dbReference>
<dbReference type="Proteomes" id="UP000653692">
    <property type="component" value="Unassembled WGS sequence"/>
</dbReference>
<dbReference type="NCBIfam" id="NF011121">
    <property type="entry name" value="PRK14552.1"/>
    <property type="match status" value="1"/>
</dbReference>
<evidence type="ECO:0000259" key="3">
    <source>
        <dbReference type="PROSITE" id="PS51358"/>
    </source>
</evidence>
<dbReference type="GO" id="GO:0030515">
    <property type="term" value="F:snoRNA binding"/>
    <property type="evidence" value="ECO:0007669"/>
    <property type="project" value="InterPro"/>
</dbReference>
<dbReference type="PANTHER" id="PTHR10894:SF0">
    <property type="entry name" value="NUCLEOLAR PROTEIN 56"/>
    <property type="match status" value="1"/>
</dbReference>
<reference evidence="4" key="1">
    <citation type="journal article" date="2020" name="ISME J.">
        <title>Gammaproteobacteria mediating utilization of methyl-, sulfur- and petroleum organic compounds in deep ocean hydrothermal plumes.</title>
        <authorList>
            <person name="Zhou Z."/>
            <person name="Liu Y."/>
            <person name="Pan J."/>
            <person name="Cron B.R."/>
            <person name="Toner B.M."/>
            <person name="Anantharaman K."/>
            <person name="Breier J.A."/>
            <person name="Dick G.J."/>
            <person name="Li M."/>
        </authorList>
    </citation>
    <scope>NUCLEOTIDE SEQUENCE</scope>
    <source>
        <strain evidence="4">SZUA-1476</strain>
    </source>
</reference>
<keyword evidence="4" id="KW-0687">Ribonucleoprotein</keyword>
<dbReference type="EMBL" id="DQUR01000046">
    <property type="protein sequence ID" value="HIP88616.1"/>
    <property type="molecule type" value="Genomic_DNA"/>
</dbReference>
<name>A0A832ZFT5_9EURY</name>
<dbReference type="SMART" id="SM00931">
    <property type="entry name" value="NOSIC"/>
    <property type="match status" value="1"/>
</dbReference>
<dbReference type="FunFam" id="1.10.246.90:FF:000007">
    <property type="entry name" value="Pre mRNA splicing protein"/>
    <property type="match status" value="1"/>
</dbReference>
<proteinExistence type="inferred from homology"/>
<evidence type="ECO:0000313" key="5">
    <source>
        <dbReference type="Proteomes" id="UP000653692"/>
    </source>
</evidence>
<dbReference type="InterPro" id="IPR012976">
    <property type="entry name" value="NOSIC"/>
</dbReference>
<sequence length="405" mass="46505">YAFDESGNLIVKREYREKPEVALDKLLSGEVTDDLMAFLKELKGKGYDEFVFEHPELSRAVKELGFNADADFPNLAGEILREKPEEFLGKEWFERYYSVGVALTRLRIQEQSGARDKMVIQAIEALDDIDKVINLLVSRLREWYSLHFPELDEILPKHPQYVTFVKNIGHRDNATKENLEKLGFSEGKIEKILRAKEKTMGAWMDERDIRIIQDFAKEIDDLYRLREEIEDYIDRAMDDVAPNLKGLVGAKLAARLISLAGGLKELAMMPSSTIQVLGAEKALFRHLRTGAKPPKHGVIYQYPAINRSPWWQRGKIARALAGKLAIAARVDYFSGEYIAEELKKELEARIREIKEKYPNPPRRKEKPKKKKKEKFKKGKKFKGKGKGKEKGKKSKEGKGKGKKGR</sequence>
<dbReference type="AlphaFoldDB" id="A0A832ZFT5"/>
<gene>
    <name evidence="4" type="ORF">EYH24_01285</name>
</gene>
<dbReference type="Gene3D" id="1.10.150.460">
    <property type="match status" value="1"/>
</dbReference>
<dbReference type="Gene3D" id="1.10.246.90">
    <property type="entry name" value="Nop domain"/>
    <property type="match status" value="1"/>
</dbReference>
<feature type="domain" description="Nop" evidence="3">
    <location>
        <begin position="240"/>
        <end position="355"/>
    </location>
</feature>
<dbReference type="SUPFAM" id="SSF89124">
    <property type="entry name" value="Nop domain"/>
    <property type="match status" value="1"/>
</dbReference>
<dbReference type="GO" id="GO:0031428">
    <property type="term" value="C:box C/D methylation guide snoRNP complex"/>
    <property type="evidence" value="ECO:0007669"/>
    <property type="project" value="InterPro"/>
</dbReference>
<dbReference type="Pfam" id="PF01798">
    <property type="entry name" value="Nop"/>
    <property type="match status" value="1"/>
</dbReference>
<dbReference type="PROSITE" id="PS51358">
    <property type="entry name" value="NOP"/>
    <property type="match status" value="1"/>
</dbReference>
<feature type="region of interest" description="Disordered" evidence="2">
    <location>
        <begin position="352"/>
        <end position="405"/>
    </location>
</feature>
<dbReference type="Gene3D" id="3.30.420.220">
    <property type="match status" value="1"/>
</dbReference>
<comment type="caution">
    <text evidence="4">The sequence shown here is derived from an EMBL/GenBank/DDBJ whole genome shotgun (WGS) entry which is preliminary data.</text>
</comment>